<protein>
    <submittedName>
        <fullName evidence="1">STAS/SEC14 domain-containing protein</fullName>
    </submittedName>
</protein>
<accession>A0ABW3U7X6</accession>
<gene>
    <name evidence="1" type="ORF">ACFQ2X_07830</name>
</gene>
<evidence type="ECO:0000313" key="1">
    <source>
        <dbReference type="EMBL" id="MFD1216501.1"/>
    </source>
</evidence>
<sequence length="152" mass="17430">MLKKGRDTVAAFLFREMFSTLNTVVICKAVMIEHFWHHNHDILEIRPIAELSPAEFRALAAQVDPIICEHGTLHGLLIDAGHFNGWKNFTYQISSCVFFRDQHRQVHRIAVLSDHMLIGFMPQLLNHFVAAEARPFPRNESSRALAWLLESG</sequence>
<reference evidence="2" key="1">
    <citation type="journal article" date="2019" name="Int. J. Syst. Evol. Microbiol.">
        <title>The Global Catalogue of Microorganisms (GCM) 10K type strain sequencing project: providing services to taxonomists for standard genome sequencing and annotation.</title>
        <authorList>
            <consortium name="The Broad Institute Genomics Platform"/>
            <consortium name="The Broad Institute Genome Sequencing Center for Infectious Disease"/>
            <person name="Wu L."/>
            <person name="Ma J."/>
        </authorList>
    </citation>
    <scope>NUCLEOTIDE SEQUENCE [LARGE SCALE GENOMIC DNA]</scope>
    <source>
        <strain evidence="2">CCUG 54356</strain>
    </source>
</reference>
<dbReference type="SUPFAM" id="SSF52091">
    <property type="entry name" value="SpoIIaa-like"/>
    <property type="match status" value="1"/>
</dbReference>
<dbReference type="Proteomes" id="UP001597264">
    <property type="component" value="Unassembled WGS sequence"/>
</dbReference>
<dbReference type="Gene3D" id="3.40.50.10600">
    <property type="entry name" value="SpoIIaa-like domains"/>
    <property type="match status" value="1"/>
</dbReference>
<dbReference type="RefSeq" id="WP_230438613.1">
    <property type="nucleotide sequence ID" value="NZ_CP087715.1"/>
</dbReference>
<organism evidence="1 2">
    <name type="scientific">Microbulbifer celer</name>
    <dbReference type="NCBI Taxonomy" id="435905"/>
    <lineage>
        <taxon>Bacteria</taxon>
        <taxon>Pseudomonadati</taxon>
        <taxon>Pseudomonadota</taxon>
        <taxon>Gammaproteobacteria</taxon>
        <taxon>Cellvibrionales</taxon>
        <taxon>Microbulbiferaceae</taxon>
        <taxon>Microbulbifer</taxon>
    </lineage>
</organism>
<dbReference type="Pfam" id="PF11964">
    <property type="entry name" value="SpoIIAA-like"/>
    <property type="match status" value="1"/>
</dbReference>
<name>A0ABW3U7X6_9GAMM</name>
<dbReference type="InterPro" id="IPR038396">
    <property type="entry name" value="SpoIIAA-like_sf"/>
</dbReference>
<dbReference type="InterPro" id="IPR036513">
    <property type="entry name" value="STAS_dom_sf"/>
</dbReference>
<evidence type="ECO:0000313" key="2">
    <source>
        <dbReference type="Proteomes" id="UP001597264"/>
    </source>
</evidence>
<comment type="caution">
    <text evidence="1">The sequence shown here is derived from an EMBL/GenBank/DDBJ whole genome shotgun (WGS) entry which is preliminary data.</text>
</comment>
<proteinExistence type="predicted"/>
<dbReference type="EMBL" id="JBHTLR010000007">
    <property type="protein sequence ID" value="MFD1216501.1"/>
    <property type="molecule type" value="Genomic_DNA"/>
</dbReference>
<dbReference type="InterPro" id="IPR021866">
    <property type="entry name" value="SpoIIAA-like"/>
</dbReference>
<keyword evidence="2" id="KW-1185">Reference proteome</keyword>